<sequence length="224" mass="25441">MDNTAPPPDFKQRLKASYGAMAPIYNVWTEKHSPLRLAYLEKLYAQLPRLRDADKNISVLELGCGAGLPILDTILSRNPKLTAIANDLSDTQISLARKNLAQYDDRVRFAQDDMMRLSFPEGSLTAVVALYSIIHLPGHEQRDMVATIARWLEPGGCLLATFLPREMPSLVEEKWLDDKGWMYWSGLGESTTLQNLRDAEFRLEACQLEGDEEETFLWIIARKE</sequence>
<dbReference type="OrthoDB" id="10004862at2759"/>
<dbReference type="PANTHER" id="PTHR44068">
    <property type="entry name" value="ZGC:194242"/>
    <property type="match status" value="1"/>
</dbReference>
<accession>A0A8K0SUD7</accession>
<evidence type="ECO:0000313" key="3">
    <source>
        <dbReference type="Proteomes" id="UP000813444"/>
    </source>
</evidence>
<feature type="domain" description="Methyltransferase" evidence="1">
    <location>
        <begin position="59"/>
        <end position="156"/>
    </location>
</feature>
<reference evidence="2" key="1">
    <citation type="journal article" date="2021" name="Nat. Commun.">
        <title>Genetic determinants of endophytism in the Arabidopsis root mycobiome.</title>
        <authorList>
            <person name="Mesny F."/>
            <person name="Miyauchi S."/>
            <person name="Thiergart T."/>
            <person name="Pickel B."/>
            <person name="Atanasova L."/>
            <person name="Karlsson M."/>
            <person name="Huettel B."/>
            <person name="Barry K.W."/>
            <person name="Haridas S."/>
            <person name="Chen C."/>
            <person name="Bauer D."/>
            <person name="Andreopoulos W."/>
            <person name="Pangilinan J."/>
            <person name="LaButti K."/>
            <person name="Riley R."/>
            <person name="Lipzen A."/>
            <person name="Clum A."/>
            <person name="Drula E."/>
            <person name="Henrissat B."/>
            <person name="Kohler A."/>
            <person name="Grigoriev I.V."/>
            <person name="Martin F.M."/>
            <person name="Hacquard S."/>
        </authorList>
    </citation>
    <scope>NUCLEOTIDE SEQUENCE</scope>
    <source>
        <strain evidence="2">MPI-CAGE-CH-0235</strain>
    </source>
</reference>
<keyword evidence="2" id="KW-0489">Methyltransferase</keyword>
<keyword evidence="3" id="KW-1185">Reference proteome</keyword>
<gene>
    <name evidence="2" type="ORF">B0I35DRAFT_433404</name>
</gene>
<proteinExistence type="predicted"/>
<name>A0A8K0SUD7_9HYPO</name>
<dbReference type="Proteomes" id="UP000813444">
    <property type="component" value="Unassembled WGS sequence"/>
</dbReference>
<evidence type="ECO:0000259" key="1">
    <source>
        <dbReference type="Pfam" id="PF13649"/>
    </source>
</evidence>
<evidence type="ECO:0000313" key="2">
    <source>
        <dbReference type="EMBL" id="KAH7316556.1"/>
    </source>
</evidence>
<dbReference type="PANTHER" id="PTHR44068:SF11">
    <property type="entry name" value="GERANYL DIPHOSPHATE 2-C-METHYLTRANSFERASE"/>
    <property type="match status" value="1"/>
</dbReference>
<keyword evidence="2" id="KW-0808">Transferase</keyword>
<protein>
    <submittedName>
        <fullName evidence="2">S-adenosyl-L-methionine-dependent methyltransferase</fullName>
    </submittedName>
</protein>
<dbReference type="InterPro" id="IPR050447">
    <property type="entry name" value="Erg6_SMT_methyltransf"/>
</dbReference>
<dbReference type="CDD" id="cd02440">
    <property type="entry name" value="AdoMet_MTases"/>
    <property type="match status" value="1"/>
</dbReference>
<dbReference type="AlphaFoldDB" id="A0A8K0SUD7"/>
<dbReference type="InterPro" id="IPR041698">
    <property type="entry name" value="Methyltransf_25"/>
</dbReference>
<dbReference type="GO" id="GO:0008168">
    <property type="term" value="F:methyltransferase activity"/>
    <property type="evidence" value="ECO:0007669"/>
    <property type="project" value="UniProtKB-KW"/>
</dbReference>
<dbReference type="EMBL" id="JAGPNK010000008">
    <property type="protein sequence ID" value="KAH7316556.1"/>
    <property type="molecule type" value="Genomic_DNA"/>
</dbReference>
<dbReference type="GO" id="GO:0032259">
    <property type="term" value="P:methylation"/>
    <property type="evidence" value="ECO:0007669"/>
    <property type="project" value="UniProtKB-KW"/>
</dbReference>
<organism evidence="2 3">
    <name type="scientific">Stachybotrys elegans</name>
    <dbReference type="NCBI Taxonomy" id="80388"/>
    <lineage>
        <taxon>Eukaryota</taxon>
        <taxon>Fungi</taxon>
        <taxon>Dikarya</taxon>
        <taxon>Ascomycota</taxon>
        <taxon>Pezizomycotina</taxon>
        <taxon>Sordariomycetes</taxon>
        <taxon>Hypocreomycetidae</taxon>
        <taxon>Hypocreales</taxon>
        <taxon>Stachybotryaceae</taxon>
        <taxon>Stachybotrys</taxon>
    </lineage>
</organism>
<dbReference type="InterPro" id="IPR029063">
    <property type="entry name" value="SAM-dependent_MTases_sf"/>
</dbReference>
<dbReference type="Gene3D" id="3.40.50.150">
    <property type="entry name" value="Vaccinia Virus protein VP39"/>
    <property type="match status" value="1"/>
</dbReference>
<dbReference type="Pfam" id="PF13649">
    <property type="entry name" value="Methyltransf_25"/>
    <property type="match status" value="1"/>
</dbReference>
<dbReference type="SUPFAM" id="SSF53335">
    <property type="entry name" value="S-adenosyl-L-methionine-dependent methyltransferases"/>
    <property type="match status" value="1"/>
</dbReference>
<comment type="caution">
    <text evidence="2">The sequence shown here is derived from an EMBL/GenBank/DDBJ whole genome shotgun (WGS) entry which is preliminary data.</text>
</comment>